<organism evidence="9">
    <name type="scientific">Candidatus Nitrotoga fabula</name>
    <dbReference type="NCBI Taxonomy" id="2182327"/>
    <lineage>
        <taxon>Bacteria</taxon>
        <taxon>Pseudomonadati</taxon>
        <taxon>Pseudomonadota</taxon>
        <taxon>Betaproteobacteria</taxon>
        <taxon>Nitrosomonadales</taxon>
        <taxon>Gallionellaceae</taxon>
        <taxon>Candidatus Nitrotoga</taxon>
    </lineage>
</organism>
<feature type="domain" description="CcmH/CycL/Ccl2/NrfF N-terminal" evidence="8">
    <location>
        <begin position="19"/>
        <end position="156"/>
    </location>
</feature>
<dbReference type="InterPro" id="IPR038297">
    <property type="entry name" value="CcmH/CycL/NrfF/Ccl2_sf"/>
</dbReference>
<dbReference type="Gene3D" id="1.10.8.640">
    <property type="entry name" value="Cytochrome C biogenesis protein"/>
    <property type="match status" value="1"/>
</dbReference>
<evidence type="ECO:0000256" key="2">
    <source>
        <dbReference type="ARBA" id="ARBA00022617"/>
    </source>
</evidence>
<comment type="function">
    <text evidence="7">Possible subunit of a heme lyase.</text>
</comment>
<reference evidence="9" key="1">
    <citation type="submission" date="2018-05" db="EMBL/GenBank/DDBJ databases">
        <authorList>
            <person name="Lanie J.A."/>
            <person name="Ng W.-L."/>
            <person name="Kazmierczak K.M."/>
            <person name="Andrzejewski T.M."/>
            <person name="Davidsen T.M."/>
            <person name="Wayne K.J."/>
            <person name="Tettelin H."/>
            <person name="Glass J.I."/>
            <person name="Rusch D."/>
            <person name="Podicherti R."/>
            <person name="Tsui H.-C.T."/>
            <person name="Winkler M.E."/>
        </authorList>
    </citation>
    <scope>NUCLEOTIDE SEQUENCE</scope>
    <source>
        <strain evidence="9">KNB</strain>
    </source>
</reference>
<keyword evidence="2 7" id="KW-0349">Heme</keyword>
<dbReference type="EMBL" id="LS423452">
    <property type="protein sequence ID" value="SPS04494.1"/>
    <property type="molecule type" value="Genomic_DNA"/>
</dbReference>
<feature type="signal peptide" evidence="7">
    <location>
        <begin position="1"/>
        <end position="21"/>
    </location>
</feature>
<evidence type="ECO:0000256" key="3">
    <source>
        <dbReference type="ARBA" id="ARBA00022723"/>
    </source>
</evidence>
<keyword evidence="3 7" id="KW-0479">Metal-binding</keyword>
<gene>
    <name evidence="9" type="primary">ccmH</name>
    <name evidence="9" type="ORF">NITFAB_0083</name>
</gene>
<sequence>MVHRKLIFALFLFLSVPCALADTVETTQKAVTQNNPELEKRVMDLSSHLRCLVCQNQTIADSNAELAIDLRNQVREKMQQGQSDQEILDYMVKRYGEFVLFNPLVKSTTWLLWFGPLLLLILGLGILIFNLRKRRKLMQHTPVLSAEEHTRAASLLSGNDEAHS</sequence>
<evidence type="ECO:0000256" key="1">
    <source>
        <dbReference type="ARBA" id="ARBA00010342"/>
    </source>
</evidence>
<evidence type="ECO:0000256" key="7">
    <source>
        <dbReference type="RuleBase" id="RU364112"/>
    </source>
</evidence>
<dbReference type="AlphaFoldDB" id="A0A2X0RA98"/>
<dbReference type="InterPro" id="IPR005616">
    <property type="entry name" value="CcmH/CycL/Ccl2/NrfF_N"/>
</dbReference>
<dbReference type="FunFam" id="1.10.8.640:FF:000001">
    <property type="entry name" value="Cytochrome c-type biogenesis protein"/>
    <property type="match status" value="1"/>
</dbReference>
<keyword evidence="5" id="KW-0201">Cytochrome c-type biogenesis</keyword>
<dbReference type="GO" id="GO:0005886">
    <property type="term" value="C:plasma membrane"/>
    <property type="evidence" value="ECO:0007669"/>
    <property type="project" value="TreeGrafter"/>
</dbReference>
<proteinExistence type="inferred from homology"/>
<protein>
    <recommendedName>
        <fullName evidence="7">Cytochrome c-type biogenesis protein</fullName>
    </recommendedName>
</protein>
<keyword evidence="6 7" id="KW-0408">Iron</keyword>
<evidence type="ECO:0000313" key="9">
    <source>
        <dbReference type="EMBL" id="SPS04494.1"/>
    </source>
</evidence>
<evidence type="ECO:0000256" key="4">
    <source>
        <dbReference type="ARBA" id="ARBA00022729"/>
    </source>
</evidence>
<dbReference type="PANTHER" id="PTHR47870:SF1">
    <property type="entry name" value="CYTOCHROME C-TYPE BIOGENESIS PROTEIN CCMH"/>
    <property type="match status" value="1"/>
</dbReference>
<keyword evidence="7" id="KW-0472">Membrane</keyword>
<comment type="similarity">
    <text evidence="1 7">Belongs to the CcmH/CycL/Ccl2/NrfF family.</text>
</comment>
<dbReference type="GO" id="GO:0017004">
    <property type="term" value="P:cytochrome complex assembly"/>
    <property type="evidence" value="ECO:0007669"/>
    <property type="project" value="UniProtKB-KW"/>
</dbReference>
<dbReference type="Pfam" id="PF03918">
    <property type="entry name" value="CcmH"/>
    <property type="match status" value="1"/>
</dbReference>
<dbReference type="CDD" id="cd16378">
    <property type="entry name" value="CcmH_N"/>
    <property type="match status" value="1"/>
</dbReference>
<feature type="chain" id="PRO_5015798685" description="Cytochrome c-type biogenesis protein" evidence="7">
    <location>
        <begin position="22"/>
        <end position="164"/>
    </location>
</feature>
<dbReference type="GO" id="GO:0046872">
    <property type="term" value="F:metal ion binding"/>
    <property type="evidence" value="ECO:0007669"/>
    <property type="project" value="UniProtKB-KW"/>
</dbReference>
<keyword evidence="7" id="KW-1133">Transmembrane helix</keyword>
<keyword evidence="7" id="KW-0812">Transmembrane</keyword>
<dbReference type="PANTHER" id="PTHR47870">
    <property type="entry name" value="CYTOCHROME C-TYPE BIOGENESIS PROTEIN CCMH"/>
    <property type="match status" value="1"/>
</dbReference>
<feature type="transmembrane region" description="Helical" evidence="7">
    <location>
        <begin position="110"/>
        <end position="131"/>
    </location>
</feature>
<evidence type="ECO:0000256" key="6">
    <source>
        <dbReference type="ARBA" id="ARBA00023004"/>
    </source>
</evidence>
<dbReference type="InterPro" id="IPR051263">
    <property type="entry name" value="C-type_cytochrome_biogenesis"/>
</dbReference>
<accession>A0A2X0RA98</accession>
<name>A0A2X0RA98_9PROT</name>
<evidence type="ECO:0000259" key="8">
    <source>
        <dbReference type="Pfam" id="PF03918"/>
    </source>
</evidence>
<keyword evidence="4 7" id="KW-0732">Signal</keyword>
<evidence type="ECO:0000256" key="5">
    <source>
        <dbReference type="ARBA" id="ARBA00022748"/>
    </source>
</evidence>